<feature type="compositionally biased region" description="Polar residues" evidence="8">
    <location>
        <begin position="2212"/>
        <end position="2221"/>
    </location>
</feature>
<dbReference type="Pfam" id="PF00096">
    <property type="entry name" value="zf-C2H2"/>
    <property type="match status" value="1"/>
</dbReference>
<feature type="compositionally biased region" description="Basic and acidic residues" evidence="8">
    <location>
        <begin position="1654"/>
        <end position="1675"/>
    </location>
</feature>
<dbReference type="PROSITE" id="PS00028">
    <property type="entry name" value="ZINC_FINGER_C2H2_1"/>
    <property type="match status" value="4"/>
</dbReference>
<keyword evidence="4 7" id="KW-0863">Zinc-finger</keyword>
<feature type="compositionally biased region" description="Polar residues" evidence="8">
    <location>
        <begin position="14"/>
        <end position="25"/>
    </location>
</feature>
<evidence type="ECO:0000313" key="11">
    <source>
        <dbReference type="RefSeq" id="XP_026755719.2"/>
    </source>
</evidence>
<name>A0A6J1WTT2_GALME</name>
<feature type="domain" description="C2H2-type" evidence="9">
    <location>
        <begin position="1577"/>
        <end position="1604"/>
    </location>
</feature>
<protein>
    <submittedName>
        <fullName evidence="11">Uncharacterized protein LOC113515658</fullName>
    </submittedName>
</protein>
<feature type="compositionally biased region" description="Basic and acidic residues" evidence="8">
    <location>
        <begin position="1427"/>
        <end position="1441"/>
    </location>
</feature>
<feature type="region of interest" description="Disordered" evidence="8">
    <location>
        <begin position="1898"/>
        <end position="1922"/>
    </location>
</feature>
<feature type="compositionally biased region" description="Polar residues" evidence="8">
    <location>
        <begin position="2187"/>
        <end position="2200"/>
    </location>
</feature>
<feature type="region of interest" description="Disordered" evidence="8">
    <location>
        <begin position="1"/>
        <end position="33"/>
    </location>
</feature>
<evidence type="ECO:0000256" key="3">
    <source>
        <dbReference type="ARBA" id="ARBA00022737"/>
    </source>
</evidence>
<dbReference type="InterPro" id="IPR000637">
    <property type="entry name" value="HMGI/Y_DNA-bd_CS"/>
</dbReference>
<accession>A0A6J1WTT2</accession>
<feature type="compositionally biased region" description="Basic and acidic residues" evidence="8">
    <location>
        <begin position="2080"/>
        <end position="2094"/>
    </location>
</feature>
<feature type="region of interest" description="Disordered" evidence="8">
    <location>
        <begin position="1385"/>
        <end position="1449"/>
    </location>
</feature>
<gene>
    <name evidence="11" type="primary">LOC113515658</name>
</gene>
<dbReference type="SUPFAM" id="SSF57667">
    <property type="entry name" value="beta-beta-alpha zinc fingers"/>
    <property type="match status" value="2"/>
</dbReference>
<feature type="compositionally biased region" description="Polar residues" evidence="8">
    <location>
        <begin position="1707"/>
        <end position="1721"/>
    </location>
</feature>
<dbReference type="RefSeq" id="XP_026755719.2">
    <property type="nucleotide sequence ID" value="XM_026899918.3"/>
</dbReference>
<feature type="compositionally biased region" description="Basic and acidic residues" evidence="8">
    <location>
        <begin position="408"/>
        <end position="422"/>
    </location>
</feature>
<reference evidence="11" key="1">
    <citation type="submission" date="2025-08" db="UniProtKB">
        <authorList>
            <consortium name="RefSeq"/>
        </authorList>
    </citation>
    <scope>IDENTIFICATION</scope>
    <source>
        <tissue evidence="11">Whole larvae</tissue>
    </source>
</reference>
<feature type="region of interest" description="Disordered" evidence="8">
    <location>
        <begin position="2037"/>
        <end position="2111"/>
    </location>
</feature>
<feature type="compositionally biased region" description="Basic and acidic residues" evidence="8">
    <location>
        <begin position="574"/>
        <end position="588"/>
    </location>
</feature>
<feature type="compositionally biased region" description="Basic and acidic residues" evidence="8">
    <location>
        <begin position="1493"/>
        <end position="1507"/>
    </location>
</feature>
<feature type="domain" description="C2H2-type" evidence="9">
    <location>
        <begin position="1463"/>
        <end position="1490"/>
    </location>
</feature>
<feature type="region of interest" description="Disordered" evidence="8">
    <location>
        <begin position="574"/>
        <end position="666"/>
    </location>
</feature>
<dbReference type="SMART" id="SM00355">
    <property type="entry name" value="ZnF_C2H2"/>
    <property type="match status" value="7"/>
</dbReference>
<feature type="compositionally biased region" description="Basic and acidic residues" evidence="8">
    <location>
        <begin position="1523"/>
        <end position="1538"/>
    </location>
</feature>
<dbReference type="InParanoid" id="A0A6J1WTT2"/>
<feature type="compositionally biased region" description="Basic and acidic residues" evidence="8">
    <location>
        <begin position="2275"/>
        <end position="2285"/>
    </location>
</feature>
<dbReference type="GO" id="GO:0005634">
    <property type="term" value="C:nucleus"/>
    <property type="evidence" value="ECO:0007669"/>
    <property type="project" value="UniProtKB-SubCell"/>
</dbReference>
<dbReference type="Gene3D" id="3.30.160.60">
    <property type="entry name" value="Classic Zinc Finger"/>
    <property type="match status" value="2"/>
</dbReference>
<evidence type="ECO:0000256" key="6">
    <source>
        <dbReference type="ARBA" id="ARBA00023242"/>
    </source>
</evidence>
<feature type="region of interest" description="Disordered" evidence="8">
    <location>
        <begin position="470"/>
        <end position="502"/>
    </location>
</feature>
<feature type="compositionally biased region" description="Basic and acidic residues" evidence="8">
    <location>
        <begin position="599"/>
        <end position="627"/>
    </location>
</feature>
<organism evidence="10 11">
    <name type="scientific">Galleria mellonella</name>
    <name type="common">Greater wax moth</name>
    <dbReference type="NCBI Taxonomy" id="7137"/>
    <lineage>
        <taxon>Eukaryota</taxon>
        <taxon>Metazoa</taxon>
        <taxon>Ecdysozoa</taxon>
        <taxon>Arthropoda</taxon>
        <taxon>Hexapoda</taxon>
        <taxon>Insecta</taxon>
        <taxon>Pterygota</taxon>
        <taxon>Neoptera</taxon>
        <taxon>Endopterygota</taxon>
        <taxon>Lepidoptera</taxon>
        <taxon>Glossata</taxon>
        <taxon>Ditrysia</taxon>
        <taxon>Pyraloidea</taxon>
        <taxon>Pyralidae</taxon>
        <taxon>Galleriinae</taxon>
        <taxon>Galleria</taxon>
    </lineage>
</organism>
<keyword evidence="3" id="KW-0677">Repeat</keyword>
<proteinExistence type="predicted"/>
<dbReference type="InterPro" id="IPR036236">
    <property type="entry name" value="Znf_C2H2_sf"/>
</dbReference>
<feature type="compositionally biased region" description="Polar residues" evidence="8">
    <location>
        <begin position="967"/>
        <end position="981"/>
    </location>
</feature>
<feature type="region of interest" description="Disordered" evidence="8">
    <location>
        <begin position="1809"/>
        <end position="1835"/>
    </location>
</feature>
<sequence length="2285" mass="258037">MDRLNQLRGEAGSSRDSTLDTTSPPSEAFMTANESSSKYFSLSEVDSTFDISPIKDVSLPSTTITTDSTITDSDDQLISNLSPIGKKSDLLDSYKIGKQIEAGSILSGGVDIFDDNDNSYDGDELIIDDNVDMDDKSNSEIKESESVQFKDSEDNAESTVVNAETATESKDTEVVLQIDGKNVDAIDIGNGLYLYRKEGQEELAAVQIIDDDQHQPSFKFLKVRENAEGNLEVYEEIQIEVPKEVPSKQGKSADMNVSHVPIKDINKVMSDHSCSKVVEKSQKMSQNEEQTSTKNDLEYELNKESQSDTRTELNVNGKMVKFSEARKSPLIGSFTPMTYHSTPNKEGIPLTKTMVDQQLHPNRHSDNVKKTIEVHTDSSKQRALESQNRLSKSIFDENKSSDCTIVSKESEKSNENNDKDSNLKSLNTIPLKSENQIPNENKNIEEVTKISAEVIDNKISESIDKMEQTVNAKKSTNESEQSTNTQEKIAVDRNKAQDKEVANTEVSLVGQLQQENKLNNFKQSDNSNIISCNDSDNRAVTSDNALKENSENIDITTDNKIQDKKQNILVTEDRKEGKATDTFERNKPVSEPTETLMKQPDEQKLETKIIPKQEDIRKDKSKDDAIHKSSVVDLTGKTQESSNSSLNKNELESKPITDGPELHLPNESPQINTTITETLDTATVKPAVKKISDTHVSTSVVDESIKIVHNKTELKEHCNNDSKDKQLDTKVVSPIQNISQTKTELIEKKDTPKVHSLIQKPINNNHSGVPFGKWTEANRQEFLNKIKESRIPTNSSNGKQIKNSNDLNRRDVLKKIDSQRQSNIATAKAHEGSGILKSGIKKETQIFTNKLSSVQDATKTETDVKMRPILMKNPTKQENVIKSLKEIPDTTTFMAVDKKESTQRKEINNQHLIDKTIEGIINRGVPNKLNTEEVSQESLENDTNTLDDIEVKMNKIHGISLVEKSQPEVSSASSKQAFKSYSKTDSDKSVNKHNRMPNLLPFINKTSQKNTNDNLIDNYSEEEIIEHEPITGDIEPNKNILIKSSTKETIPLTESLIVKSNKEDSKMESIITEKDFDKFARRNSITYENCLKVNFDGGESPNVIKTVVEKDNALVYPKHNKNETKRADNKIISTQKLDTYNHHTQSKNTSTTIKFGLSSDVSHKSCPSKVKMAYQSVMTAKRHLERPFTIIEDKPVKVVYMDTNAEYIPTQLNVQGKELTSTTKQYPIIDTNTHSSCDSLDSDLMETIEEGKSQDDVKIKSKHQRKQVLTPVETPELELIEPEDLGFDISPKKKRKTDESKIEKNAKAIVPKKSYLLGRSPTTVEDKVIQLAKPFDVTKNLKDYSKPHEPHPRNKNTVSAIDNLVMAAALIETQAENIKSNIINVNNSDNQSNTPVKRGRGRPRKYPLPEIDSEKNKNLSPQKKSRVSTDEKIDASIRNMEDDSSDDEVVRENWTMGKINENIVCPICGKLFRSENVVFKHVKHCTGPSPNRSESDKRRSRQSQDSETKDDEIESKNNICQKETSKKQESKDSPKHILNKDDVILIEDTPIKDKSGKREVKQERKVIKSKTFDKDNLVCEFCGKTFRQLSYLVSHKLQHGKDDLKKNKPDSQPFKSVFSCEVCKKEFRKLHHLVQHRIIHNSNSNMTARLSRKYSSERNEHKIENDQKTSKHTEDPSAGFRCEPCDKSFRKLHHLVEHRETHDGINRQKSTSSTQINYEKSNPPSQCEICKKTFRKLQHLIEHKQQHLETNLEKSDNKNLKSSLSAKDIIHECSLCYMVFPNEHSLNKHTIICQRKKKQSAAKQLKQIEKNELNEDSGDVEESKQETITEENSDVETVEDKISSDKEIVLEKNSTSLDIVDNVEIANVTEDSRLEEKILVEPENEVILHTEIENDENNVKTENDTAKPAKDQSETLTKDAKTEEREILKNQNTPKRKLVSKEKVQPTITKRHKTINAPLPIISDDVQSVISSDDDEIRYMLNPNFKSDTPESKLFMKVRAKKRNSLQIERPNSKDLVKRRISLQHPPKVPRLKSKSIENKDVPVNTPNLAKTVVKPPALDPVPSTDSDDSDIKYSFPKTVVEKTSKSVSHESPKKDKKIKRKPLEEKRKSLTNIARRKSQGKIISAKSSVKPLPIKPIKRRTAEIEHRCDCGQLFNSAALLSRHTTVAHTPPRIRRRRSPPPEVDNKTVTKSAPNKSSVAGKSRKSVDLRKSSVTSNSATATMPDKATRKSNVNKSDAKTPNRKSIKSGDQSSQSGVSSTKPRRGAAHRGVPVPEKMRKLMERKK</sequence>
<keyword evidence="5" id="KW-0862">Zinc</keyword>
<dbReference type="GO" id="GO:0008270">
    <property type="term" value="F:zinc ion binding"/>
    <property type="evidence" value="ECO:0007669"/>
    <property type="project" value="UniProtKB-KW"/>
</dbReference>
<keyword evidence="6" id="KW-0539">Nucleus</keyword>
<dbReference type="PROSITE" id="PS50157">
    <property type="entry name" value="ZINC_FINGER_C2H2_2"/>
    <property type="match status" value="5"/>
</dbReference>
<feature type="compositionally biased region" description="Basic and acidic residues" evidence="8">
    <location>
        <begin position="489"/>
        <end position="502"/>
    </location>
</feature>
<comment type="subcellular location">
    <subcellularLocation>
        <location evidence="1">Nucleus</location>
    </subcellularLocation>
</comment>
<evidence type="ECO:0000256" key="4">
    <source>
        <dbReference type="ARBA" id="ARBA00022771"/>
    </source>
</evidence>
<feature type="region of interest" description="Disordered" evidence="8">
    <location>
        <begin position="2166"/>
        <end position="2285"/>
    </location>
</feature>
<feature type="domain" description="C2H2-type" evidence="9">
    <location>
        <begin position="1725"/>
        <end position="1747"/>
    </location>
</feature>
<feature type="region of interest" description="Disordered" evidence="8">
    <location>
        <begin position="1483"/>
        <end position="1538"/>
    </location>
</feature>
<evidence type="ECO:0000256" key="7">
    <source>
        <dbReference type="PROSITE-ProRule" id="PRU00042"/>
    </source>
</evidence>
<feature type="domain" description="C2H2-type" evidence="9">
    <location>
        <begin position="1618"/>
        <end position="1645"/>
    </location>
</feature>
<dbReference type="PANTHER" id="PTHR24394">
    <property type="entry name" value="ZINC FINGER PROTEIN"/>
    <property type="match status" value="1"/>
</dbReference>
<dbReference type="PANTHER" id="PTHR24394:SF29">
    <property type="entry name" value="MYONEURIN"/>
    <property type="match status" value="1"/>
</dbReference>
<dbReference type="KEGG" id="gmw:113515658"/>
<dbReference type="GO" id="GO:0003700">
    <property type="term" value="F:DNA-binding transcription factor activity"/>
    <property type="evidence" value="ECO:0007669"/>
    <property type="project" value="InterPro"/>
</dbReference>
<evidence type="ECO:0000256" key="5">
    <source>
        <dbReference type="ARBA" id="ARBA00022833"/>
    </source>
</evidence>
<feature type="region of interest" description="Disordered" evidence="8">
    <location>
        <begin position="375"/>
        <end position="430"/>
    </location>
</feature>
<dbReference type="Pfam" id="PF13912">
    <property type="entry name" value="zf-C2H2_6"/>
    <property type="match status" value="1"/>
</dbReference>
<evidence type="ECO:0000256" key="2">
    <source>
        <dbReference type="ARBA" id="ARBA00022723"/>
    </source>
</evidence>
<evidence type="ECO:0000256" key="1">
    <source>
        <dbReference type="ARBA" id="ARBA00004123"/>
    </source>
</evidence>
<dbReference type="GeneID" id="113515658"/>
<dbReference type="GO" id="GO:0000976">
    <property type="term" value="F:transcription cis-regulatory region binding"/>
    <property type="evidence" value="ECO:0007669"/>
    <property type="project" value="TreeGrafter"/>
</dbReference>
<dbReference type="InterPro" id="IPR013087">
    <property type="entry name" value="Znf_C2H2_type"/>
</dbReference>
<keyword evidence="2" id="KW-0479">Metal-binding</keyword>
<evidence type="ECO:0000256" key="8">
    <source>
        <dbReference type="SAM" id="MobiDB-lite"/>
    </source>
</evidence>
<feature type="compositionally biased region" description="Polar residues" evidence="8">
    <location>
        <begin position="470"/>
        <end position="487"/>
    </location>
</feature>
<feature type="compositionally biased region" description="Low complexity" evidence="8">
    <location>
        <begin position="2248"/>
        <end position="2259"/>
    </location>
</feature>
<dbReference type="PROSITE" id="PS00354">
    <property type="entry name" value="HMGI_Y"/>
    <property type="match status" value="1"/>
</dbReference>
<evidence type="ECO:0000259" key="9">
    <source>
        <dbReference type="PROSITE" id="PS50157"/>
    </source>
</evidence>
<feature type="domain" description="C2H2-type" evidence="9">
    <location>
        <begin position="1680"/>
        <end position="1707"/>
    </location>
</feature>
<feature type="region of interest" description="Disordered" evidence="8">
    <location>
        <begin position="1699"/>
        <end position="1721"/>
    </location>
</feature>
<feature type="region of interest" description="Disordered" evidence="8">
    <location>
        <begin position="1644"/>
        <end position="1679"/>
    </location>
</feature>
<dbReference type="Proteomes" id="UP001652740">
    <property type="component" value="Unplaced"/>
</dbReference>
<evidence type="ECO:0000313" key="10">
    <source>
        <dbReference type="Proteomes" id="UP001652740"/>
    </source>
</evidence>
<feature type="region of interest" description="Disordered" evidence="8">
    <location>
        <begin position="964"/>
        <end position="996"/>
    </location>
</feature>
<keyword evidence="10" id="KW-1185">Reference proteome</keyword>